<organism evidence="9 10">
    <name type="scientific">Lyophyllum shimeji</name>
    <name type="common">Hon-shimeji</name>
    <name type="synonym">Tricholoma shimeji</name>
    <dbReference type="NCBI Taxonomy" id="47721"/>
    <lineage>
        <taxon>Eukaryota</taxon>
        <taxon>Fungi</taxon>
        <taxon>Dikarya</taxon>
        <taxon>Basidiomycota</taxon>
        <taxon>Agaricomycotina</taxon>
        <taxon>Agaricomycetes</taxon>
        <taxon>Agaricomycetidae</taxon>
        <taxon>Agaricales</taxon>
        <taxon>Tricholomatineae</taxon>
        <taxon>Lyophyllaceae</taxon>
        <taxon>Lyophyllum</taxon>
    </lineage>
</organism>
<evidence type="ECO:0000259" key="8">
    <source>
        <dbReference type="Pfam" id="PF20877"/>
    </source>
</evidence>
<dbReference type="AlphaFoldDB" id="A0A9P3PXD1"/>
<feature type="region of interest" description="Disordered" evidence="5">
    <location>
        <begin position="729"/>
        <end position="760"/>
    </location>
</feature>
<accession>A0A9P3PXD1</accession>
<dbReference type="OrthoDB" id="296386at2759"/>
<evidence type="ECO:0000256" key="5">
    <source>
        <dbReference type="SAM" id="MobiDB-lite"/>
    </source>
</evidence>
<evidence type="ECO:0000256" key="1">
    <source>
        <dbReference type="ARBA" id="ARBA00004141"/>
    </source>
</evidence>
<dbReference type="InterPro" id="IPR007632">
    <property type="entry name" value="Anoctamin"/>
</dbReference>
<dbReference type="Proteomes" id="UP001063166">
    <property type="component" value="Unassembled WGS sequence"/>
</dbReference>
<dbReference type="PANTHER" id="PTHR12308">
    <property type="entry name" value="ANOCTAMIN"/>
    <property type="match status" value="1"/>
</dbReference>
<feature type="transmembrane region" description="Helical" evidence="6">
    <location>
        <begin position="303"/>
        <end position="326"/>
    </location>
</feature>
<dbReference type="InterPro" id="IPR049452">
    <property type="entry name" value="Anoctamin_TM"/>
</dbReference>
<proteinExistence type="predicted"/>
<comment type="subcellular location">
    <subcellularLocation>
        <location evidence="1">Membrane</location>
        <topology evidence="1">Multi-pass membrane protein</topology>
    </subcellularLocation>
</comment>
<comment type="caution">
    <text evidence="9">The sequence shown here is derived from an EMBL/GenBank/DDBJ whole genome shotgun (WGS) entry which is preliminary data.</text>
</comment>
<dbReference type="Pfam" id="PF04547">
    <property type="entry name" value="Anoctamin"/>
    <property type="match status" value="1"/>
</dbReference>
<feature type="domain" description="Anoctamin transmembrane" evidence="7">
    <location>
        <begin position="167"/>
        <end position="696"/>
    </location>
</feature>
<feature type="transmembrane region" description="Helical" evidence="6">
    <location>
        <begin position="346"/>
        <end position="370"/>
    </location>
</feature>
<evidence type="ECO:0000256" key="2">
    <source>
        <dbReference type="ARBA" id="ARBA00022692"/>
    </source>
</evidence>
<dbReference type="GO" id="GO:0005254">
    <property type="term" value="F:chloride channel activity"/>
    <property type="evidence" value="ECO:0007669"/>
    <property type="project" value="TreeGrafter"/>
</dbReference>
<keyword evidence="10" id="KW-1185">Reference proteome</keyword>
<dbReference type="InterPro" id="IPR049456">
    <property type="entry name" value="Anoctamin_N_fung"/>
</dbReference>
<gene>
    <name evidence="9" type="ORF">LshimejAT787_1302240</name>
</gene>
<feature type="region of interest" description="Disordered" evidence="5">
    <location>
        <begin position="468"/>
        <end position="487"/>
    </location>
</feature>
<feature type="transmembrane region" description="Helical" evidence="6">
    <location>
        <begin position="531"/>
        <end position="554"/>
    </location>
</feature>
<dbReference type="EMBL" id="BRPK01000013">
    <property type="protein sequence ID" value="GLB43323.1"/>
    <property type="molecule type" value="Genomic_DNA"/>
</dbReference>
<evidence type="ECO:0000256" key="6">
    <source>
        <dbReference type="SAM" id="Phobius"/>
    </source>
</evidence>
<dbReference type="Pfam" id="PF20877">
    <property type="entry name" value="Anoctamin_N"/>
    <property type="match status" value="1"/>
</dbReference>
<keyword evidence="3 6" id="KW-1133">Transmembrane helix</keyword>
<evidence type="ECO:0000256" key="3">
    <source>
        <dbReference type="ARBA" id="ARBA00022989"/>
    </source>
</evidence>
<evidence type="ECO:0000313" key="9">
    <source>
        <dbReference type="EMBL" id="GLB43323.1"/>
    </source>
</evidence>
<feature type="domain" description="Anoctamin alpha-beta plait" evidence="8">
    <location>
        <begin position="4"/>
        <end position="135"/>
    </location>
</feature>
<keyword evidence="4 6" id="KW-0472">Membrane</keyword>
<feature type="transmembrane region" description="Helical" evidence="6">
    <location>
        <begin position="208"/>
        <end position="225"/>
    </location>
</feature>
<name>A0A9P3PXD1_LYOSH</name>
<evidence type="ECO:0000259" key="7">
    <source>
        <dbReference type="Pfam" id="PF04547"/>
    </source>
</evidence>
<dbReference type="GO" id="GO:0032541">
    <property type="term" value="C:cortical endoplasmic reticulum"/>
    <property type="evidence" value="ECO:0007669"/>
    <property type="project" value="TreeGrafter"/>
</dbReference>
<evidence type="ECO:0000256" key="4">
    <source>
        <dbReference type="ARBA" id="ARBA00023136"/>
    </source>
</evidence>
<dbReference type="GO" id="GO:0016020">
    <property type="term" value="C:membrane"/>
    <property type="evidence" value="ECO:0007669"/>
    <property type="project" value="UniProtKB-SubCell"/>
</dbReference>
<reference evidence="9" key="1">
    <citation type="submission" date="2022-07" db="EMBL/GenBank/DDBJ databases">
        <title>The genome of Lyophyllum shimeji provides insight into the initial evolution of ectomycorrhizal fungal genome.</title>
        <authorList>
            <person name="Kobayashi Y."/>
            <person name="Shibata T."/>
            <person name="Hirakawa H."/>
            <person name="Shigenobu S."/>
            <person name="Nishiyama T."/>
            <person name="Yamada A."/>
            <person name="Hasebe M."/>
            <person name="Kawaguchi M."/>
        </authorList>
    </citation>
    <scope>NUCLEOTIDE SEQUENCE</scope>
    <source>
        <strain evidence="9">AT787</strain>
    </source>
</reference>
<feature type="transmembrane region" description="Helical" evidence="6">
    <location>
        <begin position="264"/>
        <end position="291"/>
    </location>
</feature>
<protein>
    <submittedName>
        <fullName evidence="9">Calcium-activated chloride channel</fullName>
    </submittedName>
</protein>
<sequence length="775" mass="86365">MPHEVDLVITFRATKKTSLSKQQIREDSRKAERQYSRLIETLRYAGLRAVGRRGESLGHLLVFVSCPRSHVVNLAKRERHSDFLCGLPTHVLGPEADAVSLSPADRIRLVHAYISSLPADGGLGIIPGSSDWDLVESIMTLHDREFNETWLRSWTPSQIASVQLDKIREQFGDSVALYFDFLASYTKALVFPAVLGAMSYFFGTPYSPTYSTLVLIWSVVFVEWWRVRERTLSQRFGTHGSFRVEKRRADYKPGFPWWKRELRILASLPVILLFAGILTALLTGIFVFEAFVTHLYTGPGHKYIAFSPTILFVALVPRLLAVYQSLARWLTAWENHAHYSTHAASLTLKTFVLSALVAYLGLGLSAFVYVPFGEGVMHILQTWIFHKTTNGHLKAMNVTASDGAAARPPSAGGFWDMEKANARGKLNPDRLKNQMFAYTVTNQVVNTLQEVGLPYVLRAVAALRNGKKAASTSGGQGSPNGKNGVKKRVVFEDEKEKGGMEEREFLDRVRQEVALPDYELFGDYDEMVTQFGYVALWSTIWPLAPVMALLNNFLELRSDAFKMTVHHRRPIPIRTDTIGPWLDALTFLTWLAALTNSALVYLFCPPSEAHCAAPSTTEVTHTQLGTLHRDIFFASASGPGPEAEGGQDVGLATRQLLFTALFIALAASHGYILLRTLVRHVIERIFWKGSQEVKEQEQEDREIKARLLKALLADREQRARNEVESVAEAEGAVVGEARSPAGQNAKGLNGDSGAVSGFWDNDEGLEEISRVSKEV</sequence>
<dbReference type="PANTHER" id="PTHR12308:SF73">
    <property type="entry name" value="ANOCTAMIN"/>
    <property type="match status" value="1"/>
</dbReference>
<feature type="transmembrane region" description="Helical" evidence="6">
    <location>
        <begin position="656"/>
        <end position="674"/>
    </location>
</feature>
<feature type="transmembrane region" description="Helical" evidence="6">
    <location>
        <begin position="578"/>
        <end position="603"/>
    </location>
</feature>
<keyword evidence="2 6" id="KW-0812">Transmembrane</keyword>
<evidence type="ECO:0000313" key="10">
    <source>
        <dbReference type="Proteomes" id="UP001063166"/>
    </source>
</evidence>